<protein>
    <submittedName>
        <fullName evidence="1">Uncharacterized protein</fullName>
    </submittedName>
</protein>
<dbReference type="EMBL" id="JAASQR010000003">
    <property type="protein sequence ID" value="NIJ17501.1"/>
    <property type="molecule type" value="Genomic_DNA"/>
</dbReference>
<dbReference type="AlphaFoldDB" id="A0A846M9R2"/>
<name>A0A846M9R2_9SPHN</name>
<keyword evidence="2" id="KW-1185">Reference proteome</keyword>
<gene>
    <name evidence="1" type="ORF">FHS54_002490</name>
</gene>
<sequence>MSLRPDSNDFTAIIVAAGLAQIVRALEFTAIRAFLERFDAQRIMAAAHATAGRGSFPLWDSHVGTLFRNYLVVQPASIRRETTPQAPQTHAARVIAKPCAYSLF</sequence>
<comment type="caution">
    <text evidence="1">The sequence shown here is derived from an EMBL/GenBank/DDBJ whole genome shotgun (WGS) entry which is preliminary data.</text>
</comment>
<evidence type="ECO:0000313" key="2">
    <source>
        <dbReference type="Proteomes" id="UP000576821"/>
    </source>
</evidence>
<organism evidence="1 2">
    <name type="scientific">Sphingobium vermicomposti</name>
    <dbReference type="NCBI Taxonomy" id="529005"/>
    <lineage>
        <taxon>Bacteria</taxon>
        <taxon>Pseudomonadati</taxon>
        <taxon>Pseudomonadota</taxon>
        <taxon>Alphaproteobacteria</taxon>
        <taxon>Sphingomonadales</taxon>
        <taxon>Sphingomonadaceae</taxon>
        <taxon>Sphingobium</taxon>
    </lineage>
</organism>
<dbReference type="Proteomes" id="UP000576821">
    <property type="component" value="Unassembled WGS sequence"/>
</dbReference>
<proteinExistence type="predicted"/>
<accession>A0A846M9R2</accession>
<evidence type="ECO:0000313" key="1">
    <source>
        <dbReference type="EMBL" id="NIJ17501.1"/>
    </source>
</evidence>
<reference evidence="1 2" key="1">
    <citation type="submission" date="2020-03" db="EMBL/GenBank/DDBJ databases">
        <title>Genomic Encyclopedia of Type Strains, Phase IV (KMG-IV): sequencing the most valuable type-strain genomes for metagenomic binning, comparative biology and taxonomic classification.</title>
        <authorList>
            <person name="Goeker M."/>
        </authorList>
    </citation>
    <scope>NUCLEOTIDE SEQUENCE [LARGE SCALE GENOMIC DNA]</scope>
    <source>
        <strain evidence="1 2">DSM 21299</strain>
    </source>
</reference>